<keyword evidence="1" id="KW-0175">Coiled coil</keyword>
<dbReference type="AlphaFoldDB" id="A0AAE0XCQ5"/>
<organism evidence="3 4">
    <name type="scientific">Podospora appendiculata</name>
    <dbReference type="NCBI Taxonomy" id="314037"/>
    <lineage>
        <taxon>Eukaryota</taxon>
        <taxon>Fungi</taxon>
        <taxon>Dikarya</taxon>
        <taxon>Ascomycota</taxon>
        <taxon>Pezizomycotina</taxon>
        <taxon>Sordariomycetes</taxon>
        <taxon>Sordariomycetidae</taxon>
        <taxon>Sordariales</taxon>
        <taxon>Podosporaceae</taxon>
        <taxon>Podospora</taxon>
    </lineage>
</organism>
<keyword evidence="4" id="KW-1185">Reference proteome</keyword>
<proteinExistence type="predicted"/>
<name>A0AAE0XCQ5_9PEZI</name>
<feature type="coiled-coil region" evidence="1">
    <location>
        <begin position="288"/>
        <end position="326"/>
    </location>
</feature>
<dbReference type="EMBL" id="JAULSO010000002">
    <property type="protein sequence ID" value="KAK3690216.1"/>
    <property type="molecule type" value="Genomic_DNA"/>
</dbReference>
<gene>
    <name evidence="3" type="ORF">B0T22DRAFT_515331</name>
</gene>
<comment type="caution">
    <text evidence="3">The sequence shown here is derived from an EMBL/GenBank/DDBJ whole genome shotgun (WGS) entry which is preliminary data.</text>
</comment>
<protein>
    <submittedName>
        <fullName evidence="3">Uncharacterized protein</fullName>
    </submittedName>
</protein>
<feature type="compositionally biased region" description="Low complexity" evidence="2">
    <location>
        <begin position="31"/>
        <end position="45"/>
    </location>
</feature>
<evidence type="ECO:0000256" key="1">
    <source>
        <dbReference type="SAM" id="Coils"/>
    </source>
</evidence>
<sequence length="352" mass="39772">MNPTSPTKRDSTGRGQGHDNLDQSSYDGQGASSNAFSAPNASDSAIASTNPIDDPFASSRNNSFPTTMEDIFGSSHTMNNPAFTIDPRLKGKSVQLPPRLSATKMQSIKLGYNSGLCGNRHCRKPDPELSHCRGPPSTRGDILGCVLCNTDEHVRDSCPRVKFLTPNDLYTKLVLHHKDLPPIRSSINILLMATRLNVLVRLNNYTFTLTKERVISHWIPKKLWKLPATSTSLDRANDWDKYTRSFTFIPDKIGPENIFLENTWSKGLGDAYQKRQEMAFFQIPQLVREDERRKMKQAMKDKDEELAELRAELEERMTLVKNLSDLLARKEEIGNEAREGLGHTWWVSGIVW</sequence>
<feature type="compositionally biased region" description="Basic and acidic residues" evidence="2">
    <location>
        <begin position="7"/>
        <end position="21"/>
    </location>
</feature>
<dbReference type="Proteomes" id="UP001270362">
    <property type="component" value="Unassembled WGS sequence"/>
</dbReference>
<feature type="region of interest" description="Disordered" evidence="2">
    <location>
        <begin position="1"/>
        <end position="75"/>
    </location>
</feature>
<accession>A0AAE0XCQ5</accession>
<evidence type="ECO:0000313" key="3">
    <source>
        <dbReference type="EMBL" id="KAK3690216.1"/>
    </source>
</evidence>
<reference evidence="3" key="2">
    <citation type="submission" date="2023-06" db="EMBL/GenBank/DDBJ databases">
        <authorList>
            <consortium name="Lawrence Berkeley National Laboratory"/>
            <person name="Haridas S."/>
            <person name="Hensen N."/>
            <person name="Bonometti L."/>
            <person name="Westerberg I."/>
            <person name="Brannstrom I.O."/>
            <person name="Guillou S."/>
            <person name="Cros-Aarteil S."/>
            <person name="Calhoun S."/>
            <person name="Kuo A."/>
            <person name="Mondo S."/>
            <person name="Pangilinan J."/>
            <person name="Riley R."/>
            <person name="Labutti K."/>
            <person name="Andreopoulos B."/>
            <person name="Lipzen A."/>
            <person name="Chen C."/>
            <person name="Yanf M."/>
            <person name="Daum C."/>
            <person name="Ng V."/>
            <person name="Clum A."/>
            <person name="Steindorff A."/>
            <person name="Ohm R."/>
            <person name="Martin F."/>
            <person name="Silar P."/>
            <person name="Natvig D."/>
            <person name="Lalanne C."/>
            <person name="Gautier V."/>
            <person name="Ament-Velasquez S.L."/>
            <person name="Kruys A."/>
            <person name="Hutchinson M.I."/>
            <person name="Powell A.J."/>
            <person name="Barry K."/>
            <person name="Miller A.N."/>
            <person name="Grigoriev I.V."/>
            <person name="Debuchy R."/>
            <person name="Gladieux P."/>
            <person name="Thoren M.H."/>
            <person name="Johannesson H."/>
        </authorList>
    </citation>
    <scope>NUCLEOTIDE SEQUENCE</scope>
    <source>
        <strain evidence="3">CBS 314.62</strain>
    </source>
</reference>
<evidence type="ECO:0000256" key="2">
    <source>
        <dbReference type="SAM" id="MobiDB-lite"/>
    </source>
</evidence>
<evidence type="ECO:0000313" key="4">
    <source>
        <dbReference type="Proteomes" id="UP001270362"/>
    </source>
</evidence>
<reference evidence="3" key="1">
    <citation type="journal article" date="2023" name="Mol. Phylogenet. Evol.">
        <title>Genome-scale phylogeny and comparative genomics of the fungal order Sordariales.</title>
        <authorList>
            <person name="Hensen N."/>
            <person name="Bonometti L."/>
            <person name="Westerberg I."/>
            <person name="Brannstrom I.O."/>
            <person name="Guillou S."/>
            <person name="Cros-Aarteil S."/>
            <person name="Calhoun S."/>
            <person name="Haridas S."/>
            <person name="Kuo A."/>
            <person name="Mondo S."/>
            <person name="Pangilinan J."/>
            <person name="Riley R."/>
            <person name="LaButti K."/>
            <person name="Andreopoulos B."/>
            <person name="Lipzen A."/>
            <person name="Chen C."/>
            <person name="Yan M."/>
            <person name="Daum C."/>
            <person name="Ng V."/>
            <person name="Clum A."/>
            <person name="Steindorff A."/>
            <person name="Ohm R.A."/>
            <person name="Martin F."/>
            <person name="Silar P."/>
            <person name="Natvig D.O."/>
            <person name="Lalanne C."/>
            <person name="Gautier V."/>
            <person name="Ament-Velasquez S.L."/>
            <person name="Kruys A."/>
            <person name="Hutchinson M.I."/>
            <person name="Powell A.J."/>
            <person name="Barry K."/>
            <person name="Miller A.N."/>
            <person name="Grigoriev I.V."/>
            <person name="Debuchy R."/>
            <person name="Gladieux P."/>
            <person name="Hiltunen Thoren M."/>
            <person name="Johannesson H."/>
        </authorList>
    </citation>
    <scope>NUCLEOTIDE SEQUENCE</scope>
    <source>
        <strain evidence="3">CBS 314.62</strain>
    </source>
</reference>